<feature type="compositionally biased region" description="Low complexity" evidence="2">
    <location>
        <begin position="76"/>
        <end position="85"/>
    </location>
</feature>
<sequence>MAAPQGATAAQIARTAAVAATTARKSLIDLERQGRARRTRPDTTGTRTADTWFPVIPNPSADASAEGETSIDDGDPAPADAGIGPQETDLAPSVPACDGPPKAAGPGEPQDRTTDAPGDVPKAGTTVAAGARPETPAHEATENADAQRAAGAVPTAQQDADVASSSGEPAVLTPDATPNSDSEDHDIGQVSPVAEADAAQEAADPAPTAPGEAEAAPKETTATMEGTADELAEADQELRRFAELVARASEAVTAARGTIEDGEAGLTDLVEQIYTDAARIRRAVKSALANKAAQARGRAVSRPGTLRTKIATHLAAHPDAEFTPYELGKALGHSSGAVTVALDRLVALGQAAQVCDRPRRFAHHTS</sequence>
<accession>A0A366LVA2</accession>
<dbReference type="Proteomes" id="UP000253303">
    <property type="component" value="Unassembled WGS sequence"/>
</dbReference>
<evidence type="ECO:0000256" key="1">
    <source>
        <dbReference type="SAM" id="Coils"/>
    </source>
</evidence>
<organism evidence="3 4">
    <name type="scientific">Spongiactinospora rosea</name>
    <dbReference type="NCBI Taxonomy" id="2248750"/>
    <lineage>
        <taxon>Bacteria</taxon>
        <taxon>Bacillati</taxon>
        <taxon>Actinomycetota</taxon>
        <taxon>Actinomycetes</taxon>
        <taxon>Streptosporangiales</taxon>
        <taxon>Streptosporangiaceae</taxon>
        <taxon>Spongiactinospora</taxon>
    </lineage>
</organism>
<evidence type="ECO:0000313" key="4">
    <source>
        <dbReference type="Proteomes" id="UP000253303"/>
    </source>
</evidence>
<gene>
    <name evidence="3" type="ORF">DP939_25185</name>
</gene>
<keyword evidence="1" id="KW-0175">Coiled coil</keyword>
<feature type="region of interest" description="Disordered" evidence="2">
    <location>
        <begin position="20"/>
        <end position="224"/>
    </location>
</feature>
<keyword evidence="4" id="KW-1185">Reference proteome</keyword>
<protein>
    <submittedName>
        <fullName evidence="3">Uncharacterized protein</fullName>
    </submittedName>
</protein>
<feature type="compositionally biased region" description="Polar residues" evidence="2">
    <location>
        <begin position="155"/>
        <end position="167"/>
    </location>
</feature>
<proteinExistence type="predicted"/>
<comment type="caution">
    <text evidence="3">The sequence shown here is derived from an EMBL/GenBank/DDBJ whole genome shotgun (WGS) entry which is preliminary data.</text>
</comment>
<reference evidence="3 4" key="1">
    <citation type="submission" date="2018-06" db="EMBL/GenBank/DDBJ databases">
        <title>Sphaerisporangium craniellae sp. nov., isolated from a marine sponge in the South China Sea.</title>
        <authorList>
            <person name="Li L."/>
        </authorList>
    </citation>
    <scope>NUCLEOTIDE SEQUENCE [LARGE SCALE GENOMIC DNA]</scope>
    <source>
        <strain evidence="3 4">LHW63015</strain>
    </source>
</reference>
<name>A0A366LVA2_9ACTN</name>
<feature type="compositionally biased region" description="Low complexity" evidence="2">
    <location>
        <begin position="42"/>
        <end position="51"/>
    </location>
</feature>
<evidence type="ECO:0000256" key="2">
    <source>
        <dbReference type="SAM" id="MobiDB-lite"/>
    </source>
</evidence>
<feature type="coiled-coil region" evidence="1">
    <location>
        <begin position="224"/>
        <end position="251"/>
    </location>
</feature>
<evidence type="ECO:0000313" key="3">
    <source>
        <dbReference type="EMBL" id="RBQ17244.1"/>
    </source>
</evidence>
<dbReference type="EMBL" id="QMEY01000012">
    <property type="protein sequence ID" value="RBQ17244.1"/>
    <property type="molecule type" value="Genomic_DNA"/>
</dbReference>
<dbReference type="AlphaFoldDB" id="A0A366LVA2"/>
<feature type="compositionally biased region" description="Low complexity" evidence="2">
    <location>
        <begin position="192"/>
        <end position="223"/>
    </location>
</feature>